<organism evidence="14 15">
    <name type="scientific">Cohnella fermenti</name>
    <dbReference type="NCBI Taxonomy" id="2565925"/>
    <lineage>
        <taxon>Bacteria</taxon>
        <taxon>Bacillati</taxon>
        <taxon>Bacillota</taxon>
        <taxon>Bacilli</taxon>
        <taxon>Bacillales</taxon>
        <taxon>Paenibacillaceae</taxon>
        <taxon>Cohnella</taxon>
    </lineage>
</organism>
<evidence type="ECO:0000256" key="7">
    <source>
        <dbReference type="ARBA" id="ARBA00022777"/>
    </source>
</evidence>
<dbReference type="OrthoDB" id="9809348at2"/>
<dbReference type="Pfam" id="PF06580">
    <property type="entry name" value="His_kinase"/>
    <property type="match status" value="1"/>
</dbReference>
<keyword evidence="6" id="KW-0547">Nucleotide-binding</keyword>
<dbReference type="SUPFAM" id="SSF158472">
    <property type="entry name" value="HAMP domain-like"/>
    <property type="match status" value="1"/>
</dbReference>
<dbReference type="EMBL" id="SSOB01000001">
    <property type="protein sequence ID" value="THF84677.1"/>
    <property type="molecule type" value="Genomic_DNA"/>
</dbReference>
<keyword evidence="4" id="KW-0808">Transferase</keyword>
<evidence type="ECO:0000256" key="3">
    <source>
        <dbReference type="ARBA" id="ARBA00022553"/>
    </source>
</evidence>
<keyword evidence="15" id="KW-1185">Reference proteome</keyword>
<dbReference type="Pfam" id="PF00672">
    <property type="entry name" value="HAMP"/>
    <property type="match status" value="1"/>
</dbReference>
<feature type="transmembrane region" description="Helical" evidence="12">
    <location>
        <begin position="311"/>
        <end position="333"/>
    </location>
</feature>
<dbReference type="GO" id="GO:0005524">
    <property type="term" value="F:ATP binding"/>
    <property type="evidence" value="ECO:0007669"/>
    <property type="project" value="UniProtKB-KW"/>
</dbReference>
<keyword evidence="11 12" id="KW-0472">Membrane</keyword>
<accession>A0A4S4CA79</accession>
<keyword evidence="5 12" id="KW-0812">Transmembrane</keyword>
<dbReference type="InterPro" id="IPR050640">
    <property type="entry name" value="Bact_2-comp_sensor_kinase"/>
</dbReference>
<dbReference type="SUPFAM" id="SSF55874">
    <property type="entry name" value="ATPase domain of HSP90 chaperone/DNA topoisomerase II/histidine kinase"/>
    <property type="match status" value="1"/>
</dbReference>
<name>A0A4S4CA79_9BACL</name>
<keyword evidence="3" id="KW-0597">Phosphoprotein</keyword>
<feature type="domain" description="HAMP" evidence="13">
    <location>
        <begin position="330"/>
        <end position="382"/>
    </location>
</feature>
<reference evidence="14 15" key="1">
    <citation type="submission" date="2019-04" db="EMBL/GenBank/DDBJ databases">
        <title>Cohnella sp. nov. isolated from preserved vegetables.</title>
        <authorList>
            <person name="Lin S.-Y."/>
            <person name="Hung M.-H."/>
            <person name="Young C.-C."/>
        </authorList>
    </citation>
    <scope>NUCLEOTIDE SEQUENCE [LARGE SCALE GENOMIC DNA]</scope>
    <source>
        <strain evidence="14 15">CC-MHH1044</strain>
    </source>
</reference>
<dbReference type="GO" id="GO:0000155">
    <property type="term" value="F:phosphorelay sensor kinase activity"/>
    <property type="evidence" value="ECO:0007669"/>
    <property type="project" value="InterPro"/>
</dbReference>
<comment type="subcellular location">
    <subcellularLocation>
        <location evidence="1">Cell membrane</location>
        <topology evidence="1">Multi-pass membrane protein</topology>
    </subcellularLocation>
</comment>
<sequence length="588" mass="66783">MESELRRGSVFMRAWMYSSSFRTRIWIALVAFTVVSIALTGISSYLIASRVIGSKATELSQNMINKSAQALEQKMKNIRISALSFMISDPMADIVNAAAKPGTLTFYDTFRLNEELQTPLYQLKLVEPAILSVLVVTPIGEFYMNKDNRDENVPFENTLLSLRLTNNRLPLWVEAHEDELFDSKTRVLSLLLEPASRGANGDIRVIVNVSEEALRQFITDNLEKESGQFLLFSESGQQVIAPSGEAEEAAADPGFAAELSGEGGSFRYRKGDRDELVNYSRIDFPTNWVLVFLQDRQLVFRDIRSIQWGGLAVFFGLAPLALFLAGRMAVLLLRPLHQLQLLMRRVEDNNLNVRYSSPYRDEFALVGLRFNQMLEKIGELIGHVTQAEREKRLLEIKALQAQINPHFLYNTLNTILWKSETARHGDVQEMIVSLSQLFRLGLNNGQEMTPLGKELDHVTEYMRLQQQCYEDLFVFEISVNDEELLDLPVPKLLLQPLVENSILHGFEELEDLGLISISVVGSPDWLIIRIADNGKGFETAEPEGGYALGNIRRRLLLYFGETATMTFRSRPFSWTEVELKLPMAQLRF</sequence>
<evidence type="ECO:0000256" key="10">
    <source>
        <dbReference type="ARBA" id="ARBA00023012"/>
    </source>
</evidence>
<dbReference type="InterPro" id="IPR036890">
    <property type="entry name" value="HATPase_C_sf"/>
</dbReference>
<keyword evidence="8" id="KW-0067">ATP-binding</keyword>
<evidence type="ECO:0000256" key="2">
    <source>
        <dbReference type="ARBA" id="ARBA00022475"/>
    </source>
</evidence>
<evidence type="ECO:0000256" key="1">
    <source>
        <dbReference type="ARBA" id="ARBA00004651"/>
    </source>
</evidence>
<keyword evidence="10" id="KW-0902">Two-component regulatory system</keyword>
<evidence type="ECO:0000256" key="6">
    <source>
        <dbReference type="ARBA" id="ARBA00022741"/>
    </source>
</evidence>
<comment type="caution">
    <text evidence="14">The sequence shown here is derived from an EMBL/GenBank/DDBJ whole genome shotgun (WGS) entry which is preliminary data.</text>
</comment>
<evidence type="ECO:0000313" key="15">
    <source>
        <dbReference type="Proteomes" id="UP000310636"/>
    </source>
</evidence>
<evidence type="ECO:0000256" key="8">
    <source>
        <dbReference type="ARBA" id="ARBA00022840"/>
    </source>
</evidence>
<proteinExistence type="predicted"/>
<gene>
    <name evidence="14" type="ORF">E6C55_01525</name>
</gene>
<dbReference type="Gene3D" id="6.10.340.10">
    <property type="match status" value="1"/>
</dbReference>
<evidence type="ECO:0000256" key="4">
    <source>
        <dbReference type="ARBA" id="ARBA00022679"/>
    </source>
</evidence>
<evidence type="ECO:0000256" key="9">
    <source>
        <dbReference type="ARBA" id="ARBA00022989"/>
    </source>
</evidence>
<dbReference type="PANTHER" id="PTHR34220:SF11">
    <property type="entry name" value="SENSOR PROTEIN KINASE HPTS"/>
    <property type="match status" value="1"/>
</dbReference>
<dbReference type="CDD" id="cd06225">
    <property type="entry name" value="HAMP"/>
    <property type="match status" value="1"/>
</dbReference>
<keyword evidence="9 12" id="KW-1133">Transmembrane helix</keyword>
<dbReference type="GO" id="GO:0005886">
    <property type="term" value="C:plasma membrane"/>
    <property type="evidence" value="ECO:0007669"/>
    <property type="project" value="UniProtKB-SubCell"/>
</dbReference>
<evidence type="ECO:0000313" key="14">
    <source>
        <dbReference type="EMBL" id="THF84677.1"/>
    </source>
</evidence>
<dbReference type="Gene3D" id="3.30.565.10">
    <property type="entry name" value="Histidine kinase-like ATPase, C-terminal domain"/>
    <property type="match status" value="1"/>
</dbReference>
<dbReference type="PROSITE" id="PS50885">
    <property type="entry name" value="HAMP"/>
    <property type="match status" value="1"/>
</dbReference>
<dbReference type="Proteomes" id="UP000310636">
    <property type="component" value="Unassembled WGS sequence"/>
</dbReference>
<dbReference type="AlphaFoldDB" id="A0A4S4CA79"/>
<dbReference type="PANTHER" id="PTHR34220">
    <property type="entry name" value="SENSOR HISTIDINE KINASE YPDA"/>
    <property type="match status" value="1"/>
</dbReference>
<keyword evidence="7 14" id="KW-0418">Kinase</keyword>
<protein>
    <submittedName>
        <fullName evidence="14">Sensor histidine kinase</fullName>
    </submittedName>
</protein>
<evidence type="ECO:0000256" key="11">
    <source>
        <dbReference type="ARBA" id="ARBA00023136"/>
    </source>
</evidence>
<evidence type="ECO:0000256" key="5">
    <source>
        <dbReference type="ARBA" id="ARBA00022692"/>
    </source>
</evidence>
<feature type="transmembrane region" description="Helical" evidence="12">
    <location>
        <begin position="25"/>
        <end position="48"/>
    </location>
</feature>
<dbReference type="InterPro" id="IPR003660">
    <property type="entry name" value="HAMP_dom"/>
</dbReference>
<evidence type="ECO:0000259" key="13">
    <source>
        <dbReference type="PROSITE" id="PS50885"/>
    </source>
</evidence>
<keyword evidence="2" id="KW-1003">Cell membrane</keyword>
<evidence type="ECO:0000256" key="12">
    <source>
        <dbReference type="SAM" id="Phobius"/>
    </source>
</evidence>
<dbReference type="InterPro" id="IPR010559">
    <property type="entry name" value="Sig_transdc_His_kin_internal"/>
</dbReference>
<dbReference type="SMART" id="SM00304">
    <property type="entry name" value="HAMP"/>
    <property type="match status" value="1"/>
</dbReference>